<evidence type="ECO:0000256" key="1">
    <source>
        <dbReference type="SAM" id="Phobius"/>
    </source>
</evidence>
<dbReference type="Proteomes" id="UP000094527">
    <property type="component" value="Unassembled WGS sequence"/>
</dbReference>
<feature type="transmembrane region" description="Helical" evidence="1">
    <location>
        <begin position="37"/>
        <end position="55"/>
    </location>
</feature>
<keyword evidence="1" id="KW-1133">Transmembrane helix</keyword>
<evidence type="ECO:0000313" key="2">
    <source>
        <dbReference type="EMBL" id="ODM96703.1"/>
    </source>
</evidence>
<dbReference type="AlphaFoldDB" id="A0A1D2MUI1"/>
<feature type="transmembrane region" description="Helical" evidence="1">
    <location>
        <begin position="76"/>
        <end position="96"/>
    </location>
</feature>
<keyword evidence="1" id="KW-0472">Membrane</keyword>
<keyword evidence="1" id="KW-0812">Transmembrane</keyword>
<sequence length="169" mass="19205">MSCLTGVYVFIALVELVSGLVASVWTAFYNDKEVDEWAYGIFAFYLAFAHFLLYASGRQTFCRGHFNSDHSTALNVICWMSSVITIFLFTGLYYYNKKVLGHKTQNKLMIYPFIAYIVAIALFFVVNVAVSMEKDIRTQKTYRSLVNPAPGSIDASLARMVEHVRRNPP</sequence>
<feature type="transmembrane region" description="Helical" evidence="1">
    <location>
        <begin position="7"/>
        <end position="25"/>
    </location>
</feature>
<proteinExistence type="predicted"/>
<organism evidence="2 3">
    <name type="scientific">Orchesella cincta</name>
    <name type="common">Springtail</name>
    <name type="synonym">Podura cincta</name>
    <dbReference type="NCBI Taxonomy" id="48709"/>
    <lineage>
        <taxon>Eukaryota</taxon>
        <taxon>Metazoa</taxon>
        <taxon>Ecdysozoa</taxon>
        <taxon>Arthropoda</taxon>
        <taxon>Hexapoda</taxon>
        <taxon>Collembola</taxon>
        <taxon>Entomobryomorpha</taxon>
        <taxon>Entomobryoidea</taxon>
        <taxon>Orchesellidae</taxon>
        <taxon>Orchesellinae</taxon>
        <taxon>Orchesella</taxon>
    </lineage>
</organism>
<name>A0A1D2MUI1_ORCCI</name>
<comment type="caution">
    <text evidence="2">The sequence shown here is derived from an EMBL/GenBank/DDBJ whole genome shotgun (WGS) entry which is preliminary data.</text>
</comment>
<accession>A0A1D2MUI1</accession>
<feature type="transmembrane region" description="Helical" evidence="1">
    <location>
        <begin position="108"/>
        <end position="130"/>
    </location>
</feature>
<protein>
    <recommendedName>
        <fullName evidence="4">MARVEL domain-containing protein</fullName>
    </recommendedName>
</protein>
<keyword evidence="3" id="KW-1185">Reference proteome</keyword>
<dbReference type="EMBL" id="LJIJ01000510">
    <property type="protein sequence ID" value="ODM96703.1"/>
    <property type="molecule type" value="Genomic_DNA"/>
</dbReference>
<gene>
    <name evidence="2" type="ORF">Ocin01_09976</name>
</gene>
<evidence type="ECO:0008006" key="4">
    <source>
        <dbReference type="Google" id="ProtNLM"/>
    </source>
</evidence>
<evidence type="ECO:0000313" key="3">
    <source>
        <dbReference type="Proteomes" id="UP000094527"/>
    </source>
</evidence>
<reference evidence="2 3" key="1">
    <citation type="journal article" date="2016" name="Genome Biol. Evol.">
        <title>Gene Family Evolution Reflects Adaptation to Soil Environmental Stressors in the Genome of the Collembolan Orchesella cincta.</title>
        <authorList>
            <person name="Faddeeva-Vakhrusheva A."/>
            <person name="Derks M.F."/>
            <person name="Anvar S.Y."/>
            <person name="Agamennone V."/>
            <person name="Suring W."/>
            <person name="Smit S."/>
            <person name="van Straalen N.M."/>
            <person name="Roelofs D."/>
        </authorList>
    </citation>
    <scope>NUCLEOTIDE SEQUENCE [LARGE SCALE GENOMIC DNA]</scope>
    <source>
        <tissue evidence="2">Mixed pool</tissue>
    </source>
</reference>